<name>A0A4R2NCU6_9PAST</name>
<dbReference type="GO" id="GO:0043164">
    <property type="term" value="P:Gram-negative-bacterium-type cell wall biogenesis"/>
    <property type="evidence" value="ECO:0007669"/>
    <property type="project" value="TreeGrafter"/>
</dbReference>
<gene>
    <name evidence="3" type="ORF">EV693_101128</name>
</gene>
<accession>A0A4R2NCU6</accession>
<dbReference type="Gene3D" id="3.40.50.620">
    <property type="entry name" value="HUPs"/>
    <property type="match status" value="1"/>
</dbReference>
<feature type="domain" description="DUF218" evidence="2">
    <location>
        <begin position="94"/>
        <end position="257"/>
    </location>
</feature>
<reference evidence="3 4" key="1">
    <citation type="submission" date="2019-03" db="EMBL/GenBank/DDBJ databases">
        <title>Genomic Encyclopedia of Type Strains, Phase IV (KMG-IV): sequencing the most valuable type-strain genomes for metagenomic binning, comparative biology and taxonomic classification.</title>
        <authorList>
            <person name="Goeker M."/>
        </authorList>
    </citation>
    <scope>NUCLEOTIDE SEQUENCE [LARGE SCALE GENOMIC DNA]</scope>
    <source>
        <strain evidence="3 4">DSM 16380</strain>
    </source>
</reference>
<organism evidence="3 4">
    <name type="scientific">Nicoletella semolina</name>
    <dbReference type="NCBI Taxonomy" id="271160"/>
    <lineage>
        <taxon>Bacteria</taxon>
        <taxon>Pseudomonadati</taxon>
        <taxon>Pseudomonadota</taxon>
        <taxon>Gammaproteobacteria</taxon>
        <taxon>Pasteurellales</taxon>
        <taxon>Pasteurellaceae</taxon>
        <taxon>Nicoletella</taxon>
    </lineage>
</organism>
<feature type="transmembrane region" description="Helical" evidence="1">
    <location>
        <begin position="21"/>
        <end position="46"/>
    </location>
</feature>
<dbReference type="AlphaFoldDB" id="A0A4R2NCU6"/>
<dbReference type="Proteomes" id="UP000295537">
    <property type="component" value="Unassembled WGS sequence"/>
</dbReference>
<keyword evidence="1" id="KW-0472">Membrane</keyword>
<evidence type="ECO:0000259" key="2">
    <source>
        <dbReference type="Pfam" id="PF02698"/>
    </source>
</evidence>
<evidence type="ECO:0000313" key="3">
    <source>
        <dbReference type="EMBL" id="TCP18862.1"/>
    </source>
</evidence>
<dbReference type="Pfam" id="PF02698">
    <property type="entry name" value="DUF218"/>
    <property type="match status" value="1"/>
</dbReference>
<sequence>MQALRNLHYSTNNYIMFALTKYLTAIILPPFNLIILWVIAFILFYFKYHKLGYLSALLGVFILYIFSIPYTSQKLHDSLIKEDNLSLQDYQSAQAIVLLGGGLRDSKELFASLATNQIAVERVRYAAYLQRKTQLPLLITGNSPNTKSEASVMARELEFFFNVPTQWLEEKAKTTKQNAQFSREILEKEHISKIILITNQWHMQRAKLLFEQQGFEVLPASVGSGRTPEVYGLNAMYFIPQSGALHSNTLALKEWLGYWKER</sequence>
<keyword evidence="4" id="KW-1185">Reference proteome</keyword>
<evidence type="ECO:0000256" key="1">
    <source>
        <dbReference type="SAM" id="Phobius"/>
    </source>
</evidence>
<evidence type="ECO:0000313" key="4">
    <source>
        <dbReference type="Proteomes" id="UP000295537"/>
    </source>
</evidence>
<protein>
    <submittedName>
        <fullName evidence="3">Uncharacterized SAM-binding protein YcdF (DUF218 family)</fullName>
    </submittedName>
</protein>
<dbReference type="CDD" id="cd06259">
    <property type="entry name" value="YdcF-like"/>
    <property type="match status" value="1"/>
</dbReference>
<dbReference type="InterPro" id="IPR014729">
    <property type="entry name" value="Rossmann-like_a/b/a_fold"/>
</dbReference>
<dbReference type="GO" id="GO:0000270">
    <property type="term" value="P:peptidoglycan metabolic process"/>
    <property type="evidence" value="ECO:0007669"/>
    <property type="project" value="TreeGrafter"/>
</dbReference>
<feature type="transmembrane region" description="Helical" evidence="1">
    <location>
        <begin position="52"/>
        <end position="71"/>
    </location>
</feature>
<dbReference type="InterPro" id="IPR051599">
    <property type="entry name" value="Cell_Envelope_Assoc"/>
</dbReference>
<dbReference type="GO" id="GO:0005886">
    <property type="term" value="C:plasma membrane"/>
    <property type="evidence" value="ECO:0007669"/>
    <property type="project" value="TreeGrafter"/>
</dbReference>
<dbReference type="InterPro" id="IPR003848">
    <property type="entry name" value="DUF218"/>
</dbReference>
<dbReference type="EMBL" id="SLXJ01000001">
    <property type="protein sequence ID" value="TCP18862.1"/>
    <property type="molecule type" value="Genomic_DNA"/>
</dbReference>
<comment type="caution">
    <text evidence="3">The sequence shown here is derived from an EMBL/GenBank/DDBJ whole genome shotgun (WGS) entry which is preliminary data.</text>
</comment>
<keyword evidence="1" id="KW-1133">Transmembrane helix</keyword>
<keyword evidence="1" id="KW-0812">Transmembrane</keyword>
<dbReference type="PANTHER" id="PTHR30336">
    <property type="entry name" value="INNER MEMBRANE PROTEIN, PROBABLE PERMEASE"/>
    <property type="match status" value="1"/>
</dbReference>
<proteinExistence type="predicted"/>
<dbReference type="PANTHER" id="PTHR30336:SF4">
    <property type="entry name" value="ENVELOPE BIOGENESIS FACTOR ELYC"/>
    <property type="match status" value="1"/>
</dbReference>